<reference evidence="1" key="1">
    <citation type="submission" date="2018-06" db="EMBL/GenBank/DDBJ databases">
        <authorList>
            <person name="Zhirakovskaya E."/>
        </authorList>
    </citation>
    <scope>NUCLEOTIDE SEQUENCE</scope>
</reference>
<accession>A0A3B0THJ7</accession>
<evidence type="ECO:0000313" key="1">
    <source>
        <dbReference type="EMBL" id="VAW17408.1"/>
    </source>
</evidence>
<name>A0A3B0THJ7_9ZZZZ</name>
<organism evidence="1">
    <name type="scientific">hydrothermal vent metagenome</name>
    <dbReference type="NCBI Taxonomy" id="652676"/>
    <lineage>
        <taxon>unclassified sequences</taxon>
        <taxon>metagenomes</taxon>
        <taxon>ecological metagenomes</taxon>
    </lineage>
</organism>
<dbReference type="AlphaFoldDB" id="A0A3B0THJ7"/>
<proteinExistence type="predicted"/>
<dbReference type="EMBL" id="UOEQ01000135">
    <property type="protein sequence ID" value="VAW17408.1"/>
    <property type="molecule type" value="Genomic_DNA"/>
</dbReference>
<protein>
    <submittedName>
        <fullName evidence="1">Uncharacterized protein</fullName>
    </submittedName>
</protein>
<gene>
    <name evidence="1" type="ORF">MNBD_ALPHA11-1517</name>
</gene>
<sequence length="94" mass="10947">MSFVCMPISTVFNFVLSKRVVGSIRLHGLGAINTQRSRPLEAIEIFYRDNLTLRGKYCDGNWMISGFTCPNWHFKCGQWGFLFFYMLIKITQVQ</sequence>